<gene>
    <name evidence="1" type="ORF">SAMN05192530_102562</name>
</gene>
<organism evidence="1 2">
    <name type="scientific">Aureimonas jatrophae</name>
    <dbReference type="NCBI Taxonomy" id="1166073"/>
    <lineage>
        <taxon>Bacteria</taxon>
        <taxon>Pseudomonadati</taxon>
        <taxon>Pseudomonadota</taxon>
        <taxon>Alphaproteobacteria</taxon>
        <taxon>Hyphomicrobiales</taxon>
        <taxon>Aurantimonadaceae</taxon>
        <taxon>Aureimonas</taxon>
    </lineage>
</organism>
<dbReference type="GO" id="GO:0030246">
    <property type="term" value="F:carbohydrate binding"/>
    <property type="evidence" value="ECO:0007669"/>
    <property type="project" value="InterPro"/>
</dbReference>
<evidence type="ECO:0000313" key="1">
    <source>
        <dbReference type="EMBL" id="SDN95191.1"/>
    </source>
</evidence>
<dbReference type="InterPro" id="IPR011013">
    <property type="entry name" value="Gal_mutarotase_sf_dom"/>
</dbReference>
<dbReference type="AlphaFoldDB" id="A0A1H0FL29"/>
<dbReference type="EMBL" id="FNIT01000002">
    <property type="protein sequence ID" value="SDN95191.1"/>
    <property type="molecule type" value="Genomic_DNA"/>
</dbReference>
<dbReference type="RefSeq" id="WP_090671049.1">
    <property type="nucleotide sequence ID" value="NZ_FNIT01000002.1"/>
</dbReference>
<sequence length="297" mass="32383">MGTLTLGADGLAARLSPQGGRVLSLDWHRDGQAVPLLHPDERTGPGTRSTFPLVPFGNRLPGNSFRFGSHDYTFAPNTEDPSYLHGDGWLGAWQVEALDGACAELVFRHDGSPFCYEARQSFRIADGAFHLALDVRNTSEHPLPFGLGWHPFFPRTPDTRLEMRAQGFREERSGHLPGDAAPRPVDLDFSAAAPLPDRWVNNGLEDWDGRARILWPERAAGLGVEADPLFAHAFLFLPDRARAPNAEWFCVEPMSHRAGAHHHADGGGLLTLAPGESLSGSIRLSPFSLPPGSPSRP</sequence>
<dbReference type="OrthoDB" id="9796517at2"/>
<dbReference type="InterPro" id="IPR008183">
    <property type="entry name" value="Aldose_1/G6P_1-epimerase"/>
</dbReference>
<dbReference type="Proteomes" id="UP000198793">
    <property type="component" value="Unassembled WGS sequence"/>
</dbReference>
<protein>
    <submittedName>
        <fullName evidence="1">Aldose 1-epimerase</fullName>
    </submittedName>
</protein>
<dbReference type="STRING" id="1166073.SAMN05192530_102562"/>
<reference evidence="1 2" key="1">
    <citation type="submission" date="2016-10" db="EMBL/GenBank/DDBJ databases">
        <authorList>
            <person name="de Groot N.N."/>
        </authorList>
    </citation>
    <scope>NUCLEOTIDE SEQUENCE [LARGE SCALE GENOMIC DNA]</scope>
    <source>
        <strain evidence="2">L7-484,KACC 16230,DSM 25025</strain>
    </source>
</reference>
<dbReference type="GO" id="GO:0016853">
    <property type="term" value="F:isomerase activity"/>
    <property type="evidence" value="ECO:0007669"/>
    <property type="project" value="InterPro"/>
</dbReference>
<dbReference type="SUPFAM" id="SSF74650">
    <property type="entry name" value="Galactose mutarotase-like"/>
    <property type="match status" value="1"/>
</dbReference>
<dbReference type="Gene3D" id="2.70.98.10">
    <property type="match status" value="1"/>
</dbReference>
<dbReference type="Pfam" id="PF01263">
    <property type="entry name" value="Aldose_epim"/>
    <property type="match status" value="1"/>
</dbReference>
<proteinExistence type="predicted"/>
<keyword evidence="2" id="KW-1185">Reference proteome</keyword>
<dbReference type="GO" id="GO:0005975">
    <property type="term" value="P:carbohydrate metabolic process"/>
    <property type="evidence" value="ECO:0007669"/>
    <property type="project" value="InterPro"/>
</dbReference>
<name>A0A1H0FL29_9HYPH</name>
<dbReference type="CDD" id="cd09021">
    <property type="entry name" value="Aldose_epim_Ec_YphB"/>
    <property type="match status" value="1"/>
</dbReference>
<evidence type="ECO:0000313" key="2">
    <source>
        <dbReference type="Proteomes" id="UP000198793"/>
    </source>
</evidence>
<dbReference type="InterPro" id="IPR014718">
    <property type="entry name" value="GH-type_carb-bd"/>
</dbReference>
<accession>A0A1H0FL29</accession>